<keyword evidence="8" id="KW-0206">Cytoskeleton</keyword>
<feature type="coiled-coil region" evidence="9">
    <location>
        <begin position="563"/>
        <end position="613"/>
    </location>
</feature>
<evidence type="ECO:0000256" key="6">
    <source>
        <dbReference type="ARBA" id="ARBA00022794"/>
    </source>
</evidence>
<feature type="region of interest" description="Disordered" evidence="10">
    <location>
        <begin position="190"/>
        <end position="210"/>
    </location>
</feature>
<keyword evidence="6" id="KW-0970">Cilium biogenesis/degradation</keyword>
<evidence type="ECO:0000256" key="10">
    <source>
        <dbReference type="SAM" id="MobiDB-lite"/>
    </source>
</evidence>
<dbReference type="EMBL" id="JAECZO010000133">
    <property type="protein sequence ID" value="KAK7198116.1"/>
    <property type="molecule type" value="Genomic_DNA"/>
</dbReference>
<evidence type="ECO:0000313" key="12">
    <source>
        <dbReference type="Proteomes" id="UP001430356"/>
    </source>
</evidence>
<gene>
    <name evidence="11" type="ORF">NESM_000768000</name>
</gene>
<evidence type="ECO:0000256" key="9">
    <source>
        <dbReference type="SAM" id="Coils"/>
    </source>
</evidence>
<dbReference type="PANTHER" id="PTHR34031">
    <property type="entry name" value="CENTROSOMAL PROTEIN OF 162 KDA"/>
    <property type="match status" value="1"/>
</dbReference>
<evidence type="ECO:0000313" key="11">
    <source>
        <dbReference type="EMBL" id="KAK7198116.1"/>
    </source>
</evidence>
<proteinExistence type="inferred from homology"/>
<feature type="coiled-coil region" evidence="9">
    <location>
        <begin position="232"/>
        <end position="294"/>
    </location>
</feature>
<comment type="subcellular location">
    <subcellularLocation>
        <location evidence="1">Cytoplasm</location>
        <location evidence="1">Cytoskeleton</location>
        <location evidence="1">Microtubule organizing center</location>
        <location evidence="1">Centrosome</location>
        <location evidence="1">Centriole</location>
    </subcellularLocation>
</comment>
<evidence type="ECO:0000256" key="2">
    <source>
        <dbReference type="ARBA" id="ARBA00009485"/>
    </source>
</evidence>
<keyword evidence="5" id="KW-0493">Microtubule</keyword>
<keyword evidence="4" id="KW-0963">Cytoplasm</keyword>
<evidence type="ECO:0000256" key="8">
    <source>
        <dbReference type="ARBA" id="ARBA00023212"/>
    </source>
</evidence>
<accession>A0AAW0EYB5</accession>
<organism evidence="11 12">
    <name type="scientific">Novymonas esmeraldas</name>
    <dbReference type="NCBI Taxonomy" id="1808958"/>
    <lineage>
        <taxon>Eukaryota</taxon>
        <taxon>Discoba</taxon>
        <taxon>Euglenozoa</taxon>
        <taxon>Kinetoplastea</taxon>
        <taxon>Metakinetoplastina</taxon>
        <taxon>Trypanosomatida</taxon>
        <taxon>Trypanosomatidae</taxon>
        <taxon>Novymonas</taxon>
    </lineage>
</organism>
<feature type="compositionally biased region" description="Basic and acidic residues" evidence="10">
    <location>
        <begin position="190"/>
        <end position="202"/>
    </location>
</feature>
<protein>
    <recommendedName>
        <fullName evidence="3">Centrosomal protein of 162 kDa</fullName>
    </recommendedName>
</protein>
<dbReference type="GO" id="GO:0005814">
    <property type="term" value="C:centriole"/>
    <property type="evidence" value="ECO:0007669"/>
    <property type="project" value="UniProtKB-SubCell"/>
</dbReference>
<dbReference type="InterPro" id="IPR038774">
    <property type="entry name" value="CEP162-like"/>
</dbReference>
<comment type="caution">
    <text evidence="11">The sequence shown here is derived from an EMBL/GenBank/DDBJ whole genome shotgun (WGS) entry which is preliminary data.</text>
</comment>
<feature type="coiled-coil region" evidence="9">
    <location>
        <begin position="442"/>
        <end position="469"/>
    </location>
</feature>
<dbReference type="GO" id="GO:0060271">
    <property type="term" value="P:cilium assembly"/>
    <property type="evidence" value="ECO:0007669"/>
    <property type="project" value="TreeGrafter"/>
</dbReference>
<keyword evidence="7 9" id="KW-0175">Coiled coil</keyword>
<evidence type="ECO:0000256" key="4">
    <source>
        <dbReference type="ARBA" id="ARBA00022490"/>
    </source>
</evidence>
<dbReference type="PANTHER" id="PTHR34031:SF1">
    <property type="entry name" value="CENTROSOMAL PROTEIN OF 162 KDA"/>
    <property type="match status" value="1"/>
</dbReference>
<feature type="coiled-coil region" evidence="9">
    <location>
        <begin position="158"/>
        <end position="185"/>
    </location>
</feature>
<name>A0AAW0EYB5_9TRYP</name>
<dbReference type="GO" id="GO:0005879">
    <property type="term" value="C:axonemal microtubule"/>
    <property type="evidence" value="ECO:0007669"/>
    <property type="project" value="TreeGrafter"/>
</dbReference>
<comment type="similarity">
    <text evidence="2">Belongs to the CEP162 family.</text>
</comment>
<feature type="region of interest" description="Disordered" evidence="10">
    <location>
        <begin position="28"/>
        <end position="67"/>
    </location>
</feature>
<sequence length="614" mass="67934">MADADTSARAVVEAANELIDVMDAHAMRGSPSQDGGAVLAAVEDGLRQESSSSPAARPDTDNTPFGGATVEKVLAKGATPQASFDSVRKEMETQEKIIVALQRDNEALLKEKKDIASRCKQLEHDFEHLEAKHSLLLSAQQDFATRSSLHATNDSAKIVNLQAQVEDLQTTLETEKRRCALLLQERGDVTRSKSDTPVRTHAGESGPLAEQMRYESKGKDAAAKVRESQRAHDVQKNAIDGLHAEVARLESEKQTAHTRERSLLHEVDSLRGQVRELESALRQKKESIGELIRSCQESSGNVQRLKKQESRIRLLEAALLEKDDFTRHAMEKLRAETKEVCDRYQGTITELQQRLEIPRDDPEQRRRISVLEKENLELRRAIGGGAVSRTAEKAAAVTIADTGAEGSEKAPGGANAAEVIGEPAVKEAAAGQAESSRLHAVIHDLRAELDDQKQQCARLQSRLTGVQAEWDARLAEMKGNFAHQLQALRSSHNGDLSRLEANHQSQLLEVSKAAQANGGDSFVARLSRIVDEKGYDASLVAIGERLRYLEKRCCQKEEEAAYELQETKRIAELEKKLEREKTDVLLERKNTQIKRFQTQLDELLAALSILQSTS</sequence>
<dbReference type="AlphaFoldDB" id="A0AAW0EYB5"/>
<keyword evidence="12" id="KW-1185">Reference proteome</keyword>
<evidence type="ECO:0000256" key="7">
    <source>
        <dbReference type="ARBA" id="ARBA00023054"/>
    </source>
</evidence>
<feature type="coiled-coil region" evidence="9">
    <location>
        <begin position="84"/>
        <end position="132"/>
    </location>
</feature>
<evidence type="ECO:0000256" key="3">
    <source>
        <dbReference type="ARBA" id="ARBA00021406"/>
    </source>
</evidence>
<evidence type="ECO:0000256" key="5">
    <source>
        <dbReference type="ARBA" id="ARBA00022701"/>
    </source>
</evidence>
<dbReference type="Proteomes" id="UP001430356">
    <property type="component" value="Unassembled WGS sequence"/>
</dbReference>
<evidence type="ECO:0000256" key="1">
    <source>
        <dbReference type="ARBA" id="ARBA00004114"/>
    </source>
</evidence>
<reference evidence="11 12" key="1">
    <citation type="journal article" date="2021" name="MBio">
        <title>A New Model Trypanosomatid, Novymonas esmeraldas: Genomic Perception of Its 'Candidatus Pandoraea novymonadis' Endosymbiont.</title>
        <authorList>
            <person name="Zakharova A."/>
            <person name="Saura A."/>
            <person name="Butenko A."/>
            <person name="Podesvova L."/>
            <person name="Warmusova S."/>
            <person name="Kostygov A.Y."/>
            <person name="Nenarokova A."/>
            <person name="Lukes J."/>
            <person name="Opperdoes F.R."/>
            <person name="Yurchenko V."/>
        </authorList>
    </citation>
    <scope>NUCLEOTIDE SEQUENCE [LARGE SCALE GENOMIC DNA]</scope>
    <source>
        <strain evidence="11 12">E262AT.01</strain>
    </source>
</reference>